<dbReference type="InterPro" id="IPR053161">
    <property type="entry name" value="Ulvan_degrading_GH"/>
</dbReference>
<dbReference type="AlphaFoldDB" id="A0A5C6AKM4"/>
<evidence type="ECO:0000313" key="3">
    <source>
        <dbReference type="EMBL" id="TWU00575.1"/>
    </source>
</evidence>
<sequence precursor="true">MTSVLATSARAICLALLAATCTAETVEWPEPTQTSRPWTRWWWHGSAVDEANLTRLLEAYHDAGLGGVEITCIYGVQGEPHPNRRYRSAEWRDAIRFATQEAKRLGMGVDLPAGSGWRMGDPELPMSLANSRLVLHHEDVVGPTEHTIEFDRRETPLAVTAQSTDGESLDLTKQLDGHRVVWQAPAGSWRIDTAAYRWAGDRVKRPGPGGEGLNINPFWKESVSDFLTRFGESFDGIEGVRAQFHDSFEYDGDWQPEFFDEFAQRRGYRLEEHLAELAGDGDADQVGRIKADYRQTLDDLVREHLIGTWNDWSHDRGMLTRNQSHGSPANWLDLYAAVDIPEIESFGRLVGGDADLLVLKFASSAANVAGKRLVSSETATWLDEHFNVTLAQIKLIVDRQVLAGVNHVVYHGTAYSPADAAWPGWLFYASTQLNPQNPIWRDFPALNQYVTRVQSVLQASRPDSDVLLYWPLADFRHDPEGLRQSLRVHNSHDWFTDQPMGAAARQMRDRGVTFDYVSDRLLASCVVGESGTLRAPGGDYQAIVVPRAERVPLETIEKLAEFAEAGGQVVFWGGLPTSLPGLQGAADQDSWRDLRSRFDTASQKLTAKAHRGDDLDALLSQAGVRREPWSIENGIGFVRRQHEDGVVYFLCNEQDEPLDDWITTEVMAGGAVFMDPETGRIGSARSRPAKEGRRSVRVQLAPKESVLLVMTTGAADAPSWRYADPASEPTPLHGWSVTFVEGGPTKPASYTSEAPRPWTESDDPAAESFAGTALYACEFDAPAASERWRLDLGEVLGSAAVRLNDVEIATLIGPTFAIELEGLKPTGNRLEVEVTGVAANRLRDLDRRGVEWRIFEDINIVGIDYRPLDAAAWPVRPMGLRGPVTITPLGETP</sequence>
<evidence type="ECO:0008006" key="5">
    <source>
        <dbReference type="Google" id="ProtNLM"/>
    </source>
</evidence>
<feature type="chain" id="PRO_5022686110" description="Glycosyl hydrolases family 2, sugar binding domain" evidence="2">
    <location>
        <begin position="24"/>
        <end position="893"/>
    </location>
</feature>
<evidence type="ECO:0000313" key="4">
    <source>
        <dbReference type="Proteomes" id="UP000317421"/>
    </source>
</evidence>
<evidence type="ECO:0000256" key="2">
    <source>
        <dbReference type="SAM" id="SignalP"/>
    </source>
</evidence>
<evidence type="ECO:0000256" key="1">
    <source>
        <dbReference type="SAM" id="MobiDB-lite"/>
    </source>
</evidence>
<dbReference type="SUPFAM" id="SSF49785">
    <property type="entry name" value="Galactose-binding domain-like"/>
    <property type="match status" value="1"/>
</dbReference>
<accession>A0A5C6AKM4</accession>
<dbReference type="Pfam" id="PF17132">
    <property type="entry name" value="Glyco_hydro_106"/>
    <property type="match status" value="2"/>
</dbReference>
<keyword evidence="4" id="KW-1185">Reference proteome</keyword>
<feature type="signal peptide" evidence="2">
    <location>
        <begin position="1"/>
        <end position="23"/>
    </location>
</feature>
<dbReference type="PANTHER" id="PTHR36848:SF2">
    <property type="entry name" value="SECRETED PROTEIN"/>
    <property type="match status" value="1"/>
</dbReference>
<dbReference type="Proteomes" id="UP000317421">
    <property type="component" value="Unassembled WGS sequence"/>
</dbReference>
<dbReference type="Gene3D" id="2.60.120.260">
    <property type="entry name" value="Galactose-binding domain-like"/>
    <property type="match status" value="1"/>
</dbReference>
<proteinExistence type="predicted"/>
<dbReference type="Gene3D" id="3.40.50.880">
    <property type="match status" value="1"/>
</dbReference>
<dbReference type="CDD" id="cd03143">
    <property type="entry name" value="A4_beta-galactosidase_middle_domain"/>
    <property type="match status" value="1"/>
</dbReference>
<comment type="caution">
    <text evidence="3">The sequence shown here is derived from an EMBL/GenBank/DDBJ whole genome shotgun (WGS) entry which is preliminary data.</text>
</comment>
<dbReference type="InterPro" id="IPR029062">
    <property type="entry name" value="Class_I_gatase-like"/>
</dbReference>
<dbReference type="RefSeq" id="WP_146444231.1">
    <property type="nucleotide sequence ID" value="NZ_SJPR01000001.1"/>
</dbReference>
<dbReference type="EMBL" id="SJPR01000001">
    <property type="protein sequence ID" value="TWU00575.1"/>
    <property type="molecule type" value="Genomic_DNA"/>
</dbReference>
<dbReference type="PANTHER" id="PTHR36848">
    <property type="entry name" value="DNA-BINDING PROTEIN (PUTATIVE SECRETED PROTEIN)-RELATED"/>
    <property type="match status" value="1"/>
</dbReference>
<protein>
    <recommendedName>
        <fullName evidence="5">Glycosyl hydrolases family 2, sugar binding domain</fullName>
    </recommendedName>
</protein>
<name>A0A5C6AKM4_9BACT</name>
<keyword evidence="2" id="KW-0732">Signal</keyword>
<gene>
    <name evidence="3" type="ORF">Pla108_15270</name>
</gene>
<reference evidence="3 4" key="1">
    <citation type="submission" date="2019-02" db="EMBL/GenBank/DDBJ databases">
        <title>Deep-cultivation of Planctomycetes and their phenomic and genomic characterization uncovers novel biology.</title>
        <authorList>
            <person name="Wiegand S."/>
            <person name="Jogler M."/>
            <person name="Boedeker C."/>
            <person name="Pinto D."/>
            <person name="Vollmers J."/>
            <person name="Rivas-Marin E."/>
            <person name="Kohn T."/>
            <person name="Peeters S.H."/>
            <person name="Heuer A."/>
            <person name="Rast P."/>
            <person name="Oberbeckmann S."/>
            <person name="Bunk B."/>
            <person name="Jeske O."/>
            <person name="Meyerdierks A."/>
            <person name="Storesund J.E."/>
            <person name="Kallscheuer N."/>
            <person name="Luecker S."/>
            <person name="Lage O.M."/>
            <person name="Pohl T."/>
            <person name="Merkel B.J."/>
            <person name="Hornburger P."/>
            <person name="Mueller R.-W."/>
            <person name="Bruemmer F."/>
            <person name="Labrenz M."/>
            <person name="Spormann A.M."/>
            <person name="Op Den Camp H."/>
            <person name="Overmann J."/>
            <person name="Amann R."/>
            <person name="Jetten M.S.M."/>
            <person name="Mascher T."/>
            <person name="Medema M.H."/>
            <person name="Devos D.P."/>
            <person name="Kaster A.-K."/>
            <person name="Ovreas L."/>
            <person name="Rohde M."/>
            <person name="Galperin M.Y."/>
            <person name="Jogler C."/>
        </authorList>
    </citation>
    <scope>NUCLEOTIDE SEQUENCE [LARGE SCALE GENOMIC DNA]</scope>
    <source>
        <strain evidence="3 4">Pla108</strain>
    </source>
</reference>
<dbReference type="InterPro" id="IPR008979">
    <property type="entry name" value="Galactose-bd-like_sf"/>
</dbReference>
<organism evidence="3 4">
    <name type="scientific">Botrimarina colliarenosi</name>
    <dbReference type="NCBI Taxonomy" id="2528001"/>
    <lineage>
        <taxon>Bacteria</taxon>
        <taxon>Pseudomonadati</taxon>
        <taxon>Planctomycetota</taxon>
        <taxon>Planctomycetia</taxon>
        <taxon>Pirellulales</taxon>
        <taxon>Lacipirellulaceae</taxon>
        <taxon>Botrimarina</taxon>
    </lineage>
</organism>
<feature type="region of interest" description="Disordered" evidence="1">
    <location>
        <begin position="744"/>
        <end position="764"/>
    </location>
</feature>
<dbReference type="OrthoDB" id="9761519at2"/>